<dbReference type="NCBIfam" id="TIGR03741">
    <property type="entry name" value="PRTRC_E"/>
    <property type="match status" value="1"/>
</dbReference>
<dbReference type="Proteomes" id="UP000035213">
    <property type="component" value="Chromosome"/>
</dbReference>
<proteinExistence type="predicted"/>
<dbReference type="AlphaFoldDB" id="A0A0G3LZZ4"/>
<organism evidence="4 5">
    <name type="scientific">Chryseobacterium gallinarum</name>
    <dbReference type="NCBI Taxonomy" id="1324352"/>
    <lineage>
        <taxon>Bacteria</taxon>
        <taxon>Pseudomonadati</taxon>
        <taxon>Bacteroidota</taxon>
        <taxon>Flavobacteriia</taxon>
        <taxon>Flavobacteriales</taxon>
        <taxon>Weeksellaceae</taxon>
        <taxon>Chryseobacterium group</taxon>
        <taxon>Chryseobacterium</taxon>
    </lineage>
</organism>
<gene>
    <name evidence="4" type="ORF">OK18_00380</name>
</gene>
<dbReference type="STRING" id="1324352.OK18_00380"/>
<evidence type="ECO:0000259" key="3">
    <source>
        <dbReference type="Pfam" id="PF19556"/>
    </source>
</evidence>
<dbReference type="EMBL" id="CP009928">
    <property type="protein sequence ID" value="AKK71298.1"/>
    <property type="molecule type" value="Genomic_DNA"/>
</dbReference>
<dbReference type="InterPro" id="IPR022273">
    <property type="entry name" value="PRTRC_protein-E"/>
</dbReference>
<feature type="coiled-coil region" evidence="1">
    <location>
        <begin position="87"/>
        <end position="131"/>
    </location>
</feature>
<evidence type="ECO:0000256" key="2">
    <source>
        <dbReference type="SAM" id="MobiDB-lite"/>
    </source>
</evidence>
<feature type="region of interest" description="Disordered" evidence="2">
    <location>
        <begin position="186"/>
        <end position="207"/>
    </location>
</feature>
<keyword evidence="1" id="KW-0175">Coiled coil</keyword>
<dbReference type="Pfam" id="PF19556">
    <property type="entry name" value="PRTRC_E"/>
    <property type="match status" value="1"/>
</dbReference>
<evidence type="ECO:0000313" key="5">
    <source>
        <dbReference type="Proteomes" id="UP000035213"/>
    </source>
</evidence>
<name>A0A0G3LZZ4_CHRGL</name>
<protein>
    <submittedName>
        <fullName evidence="4">Prtrc system protein e</fullName>
    </submittedName>
</protein>
<feature type="domain" description="ParB-related ThiF-related cassette protein E" evidence="3">
    <location>
        <begin position="1"/>
        <end position="173"/>
    </location>
</feature>
<evidence type="ECO:0000256" key="1">
    <source>
        <dbReference type="SAM" id="Coils"/>
    </source>
</evidence>
<sequence>METNFFKQIRQMDMNSKLTLSITKATETHLIVSILIENDGCGDKAMNIIPPFNVTGTPDELDDGFFEHIKKPLQKADGLISNMGNFLKQLEIAEANSEMNKKKAEQEKKEKDAKNRKYNEAMLKAEIFEKEGKYKEAWSALPKGSDYPEHAQTIREKQQVYERFFAPSLFNATAEQNPGQIIDETDNAHMDTLHKDQDDFLNDTNNP</sequence>
<reference evidence="4 5" key="1">
    <citation type="submission" date="2014-11" db="EMBL/GenBank/DDBJ databases">
        <authorList>
            <person name="Park G.-S."/>
            <person name="Hong S.-J."/>
            <person name="Jung B.K."/>
            <person name="Khan A.R."/>
            <person name="Kwak Y."/>
            <person name="Shin J.-H."/>
        </authorList>
    </citation>
    <scope>NUCLEOTIDE SEQUENCE [LARGE SCALE GENOMIC DNA]</scope>
    <source>
        <strain evidence="4 5">DSM 27622</strain>
    </source>
</reference>
<dbReference type="OrthoDB" id="1050181at2"/>
<dbReference type="RefSeq" id="WP_082129102.1">
    <property type="nucleotide sequence ID" value="NZ_CP009928.1"/>
</dbReference>
<feature type="compositionally biased region" description="Basic and acidic residues" evidence="2">
    <location>
        <begin position="186"/>
        <end position="198"/>
    </location>
</feature>
<dbReference type="PATRIC" id="fig|1324352.5.peg.83"/>
<accession>A0A0G3LZZ4</accession>
<evidence type="ECO:0000313" key="4">
    <source>
        <dbReference type="EMBL" id="AKK71298.1"/>
    </source>
</evidence>
<dbReference type="KEGG" id="cgn:OK18_00380"/>